<keyword evidence="9" id="KW-1185">Reference proteome</keyword>
<comment type="subcellular location">
    <subcellularLocation>
        <location evidence="1">Cytoplasm</location>
        <location evidence="1">Cytosol</location>
    </subcellularLocation>
</comment>
<comment type="subunit">
    <text evidence="2">Homodimer.</text>
</comment>
<gene>
    <name evidence="8" type="ORF">CCAP1982_LOCUS5104</name>
</gene>
<dbReference type="PANTHER" id="PTHR23200:SF48">
    <property type="entry name" value="METALLO-BETA-LACTAMASE DOMAIN-CONTAINING PROTEIN 1"/>
    <property type="match status" value="1"/>
</dbReference>
<evidence type="ECO:0000256" key="5">
    <source>
        <dbReference type="ARBA" id="ARBA00044690"/>
    </source>
</evidence>
<dbReference type="SMART" id="SM00849">
    <property type="entry name" value="Lactamase_B"/>
    <property type="match status" value="1"/>
</dbReference>
<evidence type="ECO:0000313" key="9">
    <source>
        <dbReference type="Proteomes" id="UP000606786"/>
    </source>
</evidence>
<dbReference type="AlphaFoldDB" id="A0A811UC84"/>
<protein>
    <recommendedName>
        <fullName evidence="3">Metallo-beta-lactamase domain-containing protein 1</fullName>
    </recommendedName>
    <alternativeName>
        <fullName evidence="4">Endoribonuclease MBLAC1</fullName>
    </alternativeName>
</protein>
<dbReference type="PANTHER" id="PTHR23200">
    <property type="entry name" value="METALLO-BETA-LACTAMASE DOMAIN-CONTAINING PROTEIN 1"/>
    <property type="match status" value="1"/>
</dbReference>
<comment type="catalytic activity">
    <reaction evidence="5">
        <text>a ribonucleotidyl-ribonucleotide-RNA + H2O = a 3'-end ribonucleotide-RNA + a 5'-end 5'-phospho-ribonucleoside-RNA + H(+)</text>
        <dbReference type="Rhea" id="RHEA:68096"/>
        <dbReference type="Rhea" id="RHEA-COMP:15179"/>
        <dbReference type="Rhea" id="RHEA-COMP:17355"/>
        <dbReference type="Rhea" id="RHEA-COMP:17428"/>
        <dbReference type="ChEBI" id="CHEBI:15377"/>
        <dbReference type="ChEBI" id="CHEBI:15378"/>
        <dbReference type="ChEBI" id="CHEBI:74896"/>
        <dbReference type="ChEBI" id="CHEBI:138282"/>
        <dbReference type="ChEBI" id="CHEBI:173118"/>
    </reaction>
    <physiologicalReaction direction="left-to-right" evidence="5">
        <dbReference type="Rhea" id="RHEA:68097"/>
    </physiologicalReaction>
</comment>
<dbReference type="GO" id="GO:0005829">
    <property type="term" value="C:cytosol"/>
    <property type="evidence" value="ECO:0007669"/>
    <property type="project" value="UniProtKB-SubCell"/>
</dbReference>
<organism evidence="8 9">
    <name type="scientific">Ceratitis capitata</name>
    <name type="common">Mediterranean fruit fly</name>
    <name type="synonym">Tephritis capitata</name>
    <dbReference type="NCBI Taxonomy" id="7213"/>
    <lineage>
        <taxon>Eukaryota</taxon>
        <taxon>Metazoa</taxon>
        <taxon>Ecdysozoa</taxon>
        <taxon>Arthropoda</taxon>
        <taxon>Hexapoda</taxon>
        <taxon>Insecta</taxon>
        <taxon>Pterygota</taxon>
        <taxon>Neoptera</taxon>
        <taxon>Endopterygota</taxon>
        <taxon>Diptera</taxon>
        <taxon>Brachycera</taxon>
        <taxon>Muscomorpha</taxon>
        <taxon>Tephritoidea</taxon>
        <taxon>Tephritidae</taxon>
        <taxon>Ceratitis</taxon>
        <taxon>Ceratitis</taxon>
    </lineage>
</organism>
<dbReference type="InterPro" id="IPR039344">
    <property type="entry name" value="MBLAC1"/>
</dbReference>
<feature type="domain" description="Metallo-beta-lactamase" evidence="7">
    <location>
        <begin position="29"/>
        <end position="202"/>
    </location>
</feature>
<evidence type="ECO:0000256" key="4">
    <source>
        <dbReference type="ARBA" id="ARBA00032988"/>
    </source>
</evidence>
<name>A0A811UC84_CERCA</name>
<dbReference type="CDD" id="cd07711">
    <property type="entry name" value="MBLAC1-like_MBL-fold"/>
    <property type="match status" value="1"/>
</dbReference>
<proteinExistence type="predicted"/>
<dbReference type="EMBL" id="CAJHJT010000001">
    <property type="protein sequence ID" value="CAD6996431.1"/>
    <property type="molecule type" value="Genomic_DNA"/>
</dbReference>
<dbReference type="Gene3D" id="3.60.15.10">
    <property type="entry name" value="Ribonuclease Z/Hydroxyacylglutathione hydrolase-like"/>
    <property type="match status" value="1"/>
</dbReference>
<dbReference type="OrthoDB" id="10250730at2759"/>
<reference evidence="8" key="1">
    <citation type="submission" date="2020-11" db="EMBL/GenBank/DDBJ databases">
        <authorList>
            <person name="Whitehead M."/>
        </authorList>
    </citation>
    <scope>NUCLEOTIDE SEQUENCE</scope>
    <source>
        <strain evidence="8">EGII</strain>
    </source>
</reference>
<dbReference type="GO" id="GO:0031123">
    <property type="term" value="P:RNA 3'-end processing"/>
    <property type="evidence" value="ECO:0007669"/>
    <property type="project" value="UniProtKB-ARBA"/>
</dbReference>
<dbReference type="InterPro" id="IPR036866">
    <property type="entry name" value="RibonucZ/Hydroxyglut_hydro"/>
</dbReference>
<comment type="caution">
    <text evidence="8">The sequence shown here is derived from an EMBL/GenBank/DDBJ whole genome shotgun (WGS) entry which is preliminary data.</text>
</comment>
<evidence type="ECO:0000256" key="1">
    <source>
        <dbReference type="ARBA" id="ARBA00004514"/>
    </source>
</evidence>
<dbReference type="Proteomes" id="UP000606786">
    <property type="component" value="Unassembled WGS sequence"/>
</dbReference>
<evidence type="ECO:0000256" key="3">
    <source>
        <dbReference type="ARBA" id="ARBA00014856"/>
    </source>
</evidence>
<evidence type="ECO:0000259" key="7">
    <source>
        <dbReference type="SMART" id="SM00849"/>
    </source>
</evidence>
<dbReference type="InterPro" id="IPR001279">
    <property type="entry name" value="Metallo-B-lactamas"/>
</dbReference>
<dbReference type="SUPFAM" id="SSF56281">
    <property type="entry name" value="Metallo-hydrolase/oxidoreductase"/>
    <property type="match status" value="1"/>
</dbReference>
<evidence type="ECO:0000256" key="6">
    <source>
        <dbReference type="ARBA" id="ARBA00045869"/>
    </source>
</evidence>
<dbReference type="Pfam" id="PF00753">
    <property type="entry name" value="Lactamase_B"/>
    <property type="match status" value="1"/>
</dbReference>
<evidence type="ECO:0000313" key="8">
    <source>
        <dbReference type="EMBL" id="CAD6996431.1"/>
    </source>
</evidence>
<sequence length="228" mass="25619">MTTRRNEVHVLFTGYSRPDSNDSSVMRANCTCTLIKTRHGRNIIVDTLTAWDGERLTQVLQSEHGLQPQDINVVVCTHGHSDHIGCNYLFREAQWHIVGACVSHRDKYLDCPLTREDSEPFQLCGDDVTVVRTPGHTLSCVSVLVCDSIQGGVAGICGDLFERVEDITDPTIWTEAGSEDTNSQRRQRLRMAELCNYIIPGHGQGFFVTDQMRALLRQQLDSTSDRKI</sequence>
<comment type="function">
    <text evidence="6">Endoribonuclease that catalyzes the hydrolysis of histone-coding pre-mRNA 3'-end. Involved in histone pre-mRNA processing during the S-phase of the cell cycle, which is required for entering/progressing through S-phase. Cleaves histone pre-mRNA at a major and a minor cleavage site after the 5'-ACCCA-3' and the 5'-ACCCACA-3' sequence, respectively, and located downstream of the stem-loop. May require the presence of the HDE element located at the histone pre-RNA 3'-end to avoid non-specific cleavage.</text>
</comment>
<accession>A0A811UC84</accession>
<evidence type="ECO:0000256" key="2">
    <source>
        <dbReference type="ARBA" id="ARBA00011738"/>
    </source>
</evidence>